<dbReference type="InterPro" id="IPR013785">
    <property type="entry name" value="Aldolase_TIM"/>
</dbReference>
<dbReference type="FunFam" id="3.20.20.70:FF:000027">
    <property type="entry name" value="Dihydropyrimidine dehydrogenase [NADP(+)]"/>
    <property type="match status" value="1"/>
</dbReference>
<evidence type="ECO:0000256" key="6">
    <source>
        <dbReference type="HAMAP-Rule" id="MF_00224"/>
    </source>
</evidence>
<comment type="catalytic activity">
    <reaction evidence="6">
        <text>(S)-dihydroorotate + A = orotate + AH2</text>
        <dbReference type="Rhea" id="RHEA:18073"/>
        <dbReference type="ChEBI" id="CHEBI:13193"/>
        <dbReference type="ChEBI" id="CHEBI:17499"/>
        <dbReference type="ChEBI" id="CHEBI:30839"/>
        <dbReference type="ChEBI" id="CHEBI:30864"/>
    </reaction>
</comment>
<feature type="binding site" evidence="6">
    <location>
        <begin position="219"/>
        <end position="220"/>
    </location>
    <ligand>
        <name>substrate</name>
    </ligand>
</feature>
<comment type="similarity">
    <text evidence="6">Belongs to the dihydroorotate dehydrogenase family. Type 1 subfamily.</text>
</comment>
<dbReference type="EMBL" id="CADCWM010000347">
    <property type="protein sequence ID" value="CAA9554536.1"/>
    <property type="molecule type" value="Genomic_DNA"/>
</dbReference>
<evidence type="ECO:0000256" key="4">
    <source>
        <dbReference type="ARBA" id="ARBA00022975"/>
    </source>
</evidence>
<comment type="cofactor">
    <cofactor evidence="6">
        <name>FMN</name>
        <dbReference type="ChEBI" id="CHEBI:58210"/>
    </cofactor>
    <text evidence="6">Binds 1 FMN per subunit.</text>
</comment>
<feature type="binding site" evidence="6">
    <location>
        <position position="72"/>
    </location>
    <ligand>
        <name>substrate</name>
    </ligand>
</feature>
<dbReference type="CDD" id="cd04740">
    <property type="entry name" value="DHOD_1B_like"/>
    <property type="match status" value="1"/>
</dbReference>
<keyword evidence="4 6" id="KW-0665">Pyrimidine biosynthesis</keyword>
<dbReference type="GO" id="GO:0004152">
    <property type="term" value="F:dihydroorotate dehydrogenase activity"/>
    <property type="evidence" value="ECO:0007669"/>
    <property type="project" value="UniProtKB-UniRule"/>
</dbReference>
<feature type="binding site" evidence="6">
    <location>
        <position position="126"/>
    </location>
    <ligand>
        <name>FMN</name>
        <dbReference type="ChEBI" id="CHEBI:58210"/>
    </ligand>
</feature>
<proteinExistence type="inferred from homology"/>
<feature type="region of interest" description="Disordered" evidence="7">
    <location>
        <begin position="339"/>
        <end position="368"/>
    </location>
</feature>
<dbReference type="GO" id="GO:0044205">
    <property type="term" value="P:'de novo' UMP biosynthetic process"/>
    <property type="evidence" value="ECO:0007669"/>
    <property type="project" value="UniProtKB-UniRule"/>
</dbReference>
<dbReference type="GO" id="GO:0006207">
    <property type="term" value="P:'de novo' pyrimidine nucleobase biosynthetic process"/>
    <property type="evidence" value="ECO:0007669"/>
    <property type="project" value="InterPro"/>
</dbReference>
<feature type="binding site" evidence="6">
    <location>
        <begin position="292"/>
        <end position="293"/>
    </location>
    <ligand>
        <name>FMN</name>
        <dbReference type="ChEBI" id="CHEBI:58210"/>
    </ligand>
</feature>
<accession>A0A6J4UP61</accession>
<dbReference type="InterPro" id="IPR049622">
    <property type="entry name" value="Dihydroorotate_DH_I"/>
</dbReference>
<organism evidence="9">
    <name type="scientific">uncultured Thermomicrobiales bacterium</name>
    <dbReference type="NCBI Taxonomy" id="1645740"/>
    <lineage>
        <taxon>Bacteria</taxon>
        <taxon>Pseudomonadati</taxon>
        <taxon>Thermomicrobiota</taxon>
        <taxon>Thermomicrobia</taxon>
        <taxon>Thermomicrobiales</taxon>
        <taxon>environmental samples</taxon>
    </lineage>
</organism>
<comment type="pathway">
    <text evidence="1 6">Pyrimidine metabolism; UMP biosynthesis via de novo pathway.</text>
</comment>
<comment type="subcellular location">
    <subcellularLocation>
        <location evidence="6">Cytoplasm</location>
    </subcellularLocation>
</comment>
<dbReference type="NCBIfam" id="TIGR01037">
    <property type="entry name" value="pyrD_sub1_fam"/>
    <property type="match status" value="1"/>
</dbReference>
<feature type="domain" description="Dihydroorotate dehydrogenase catalytic" evidence="8">
    <location>
        <begin position="39"/>
        <end position="312"/>
    </location>
</feature>
<evidence type="ECO:0000256" key="7">
    <source>
        <dbReference type="SAM" id="MobiDB-lite"/>
    </source>
</evidence>
<sequence>MVQADRPGTAVAQPSVLSPHHSIDLRVDLAPRNPHHELILRNPVIAASGCFGYGTEYAGIVEVQQLGAIVSKGVTYRRRRGARMPRLAETPAGMLNAIGLQNPGIKGVLARYPAIWSRWEVPVIVNLAGDTVGEFAEMAGLLDETPGVAGIELNISCPNVEAGGMFFGCDPGLAAEVTAAVRDATTLPLIVKLTPNVTDIVPVARACADAGADALSLINTLLGLAIDVRRRRPVLGNVTGGLSGPAVKPVALRMVYQVAAAVDVPVIGLGGITGLDDALEFLMAGASAVQVGTSTFADPGAMGRIIDGLRAWLAREGFGAVREIVGLANAGMRGEARGITGDERHAAGDAGEYEDEGEVDGGRRRRRD</sequence>
<comment type="function">
    <text evidence="6">Catalyzes the conversion of dihydroorotate to orotate.</text>
</comment>
<dbReference type="PROSITE" id="PS00912">
    <property type="entry name" value="DHODEHASE_2"/>
    <property type="match status" value="1"/>
</dbReference>
<feature type="binding site" evidence="6">
    <location>
        <position position="48"/>
    </location>
    <ligand>
        <name>FMN</name>
        <dbReference type="ChEBI" id="CHEBI:58210"/>
    </ligand>
</feature>
<dbReference type="InterPro" id="IPR033888">
    <property type="entry name" value="DHOD_1B"/>
</dbReference>
<dbReference type="GO" id="GO:0005737">
    <property type="term" value="C:cytoplasm"/>
    <property type="evidence" value="ECO:0007669"/>
    <property type="project" value="UniProtKB-SubCell"/>
</dbReference>
<feature type="active site" description="Nucleophile" evidence="6">
    <location>
        <position position="157"/>
    </location>
</feature>
<dbReference type="InterPro" id="IPR024920">
    <property type="entry name" value="Dihydroorotate_DH_1"/>
</dbReference>
<evidence type="ECO:0000313" key="9">
    <source>
        <dbReference type="EMBL" id="CAA9554536.1"/>
    </source>
</evidence>
<protein>
    <recommendedName>
        <fullName evidence="6">Dihydroorotate dehydrogenase</fullName>
        <shortName evidence="6">DHOD</shortName>
        <shortName evidence="6">DHODase</shortName>
        <shortName evidence="6">DHOdehase</shortName>
        <ecNumber evidence="6">1.3.-.-</ecNumber>
    </recommendedName>
</protein>
<dbReference type="UniPathway" id="UPA00070"/>
<dbReference type="Pfam" id="PF01180">
    <property type="entry name" value="DHO_dh"/>
    <property type="match status" value="1"/>
</dbReference>
<name>A0A6J4UP61_9BACT</name>
<feature type="binding site" evidence="6">
    <location>
        <position position="154"/>
    </location>
    <ligand>
        <name>FMN</name>
        <dbReference type="ChEBI" id="CHEBI:58210"/>
    </ligand>
</feature>
<feature type="binding site" evidence="6">
    <location>
        <position position="154"/>
    </location>
    <ligand>
        <name>substrate</name>
    </ligand>
</feature>
<dbReference type="AlphaFoldDB" id="A0A6J4UP61"/>
<feature type="binding site" evidence="6">
    <location>
        <position position="192"/>
    </location>
    <ligand>
        <name>FMN</name>
        <dbReference type="ChEBI" id="CHEBI:58210"/>
    </ligand>
</feature>
<evidence type="ECO:0000259" key="8">
    <source>
        <dbReference type="Pfam" id="PF01180"/>
    </source>
</evidence>
<dbReference type="InterPro" id="IPR005720">
    <property type="entry name" value="Dihydroorotate_DH_cat"/>
</dbReference>
<feature type="binding site" evidence="6">
    <location>
        <begin position="96"/>
        <end position="100"/>
    </location>
    <ligand>
        <name>substrate</name>
    </ligand>
</feature>
<evidence type="ECO:0000256" key="3">
    <source>
        <dbReference type="ARBA" id="ARBA00022643"/>
    </source>
</evidence>
<dbReference type="InterPro" id="IPR050074">
    <property type="entry name" value="DHO_dehydrogenase"/>
</dbReference>
<evidence type="ECO:0000256" key="2">
    <source>
        <dbReference type="ARBA" id="ARBA00022630"/>
    </source>
</evidence>
<dbReference type="PANTHER" id="PTHR48109:SF1">
    <property type="entry name" value="DIHYDROOROTATE DEHYDROGENASE (FUMARATE)"/>
    <property type="match status" value="1"/>
</dbReference>
<keyword evidence="3 6" id="KW-0288">FMN</keyword>
<feature type="binding site" evidence="6">
    <location>
        <position position="244"/>
    </location>
    <ligand>
        <name>FMN</name>
        <dbReference type="ChEBI" id="CHEBI:58210"/>
    </ligand>
</feature>
<feature type="binding site" evidence="6">
    <location>
        <position position="218"/>
    </location>
    <ligand>
        <name>FMN</name>
        <dbReference type="ChEBI" id="CHEBI:58210"/>
    </ligand>
</feature>
<dbReference type="NCBIfam" id="NF005574">
    <property type="entry name" value="PRK07259.1"/>
    <property type="match status" value="1"/>
</dbReference>
<feature type="binding site" evidence="6">
    <location>
        <begin position="72"/>
        <end position="73"/>
    </location>
    <ligand>
        <name>FMN</name>
        <dbReference type="ChEBI" id="CHEBI:58210"/>
    </ligand>
</feature>
<feature type="binding site" evidence="6">
    <location>
        <begin position="270"/>
        <end position="271"/>
    </location>
    <ligand>
        <name>FMN</name>
        <dbReference type="ChEBI" id="CHEBI:58210"/>
    </ligand>
</feature>
<gene>
    <name evidence="6" type="primary">pyrD</name>
    <name evidence="9" type="ORF">AVDCRST_MAG88-1004</name>
</gene>
<dbReference type="SUPFAM" id="SSF51395">
    <property type="entry name" value="FMN-linked oxidoreductases"/>
    <property type="match status" value="1"/>
</dbReference>
<evidence type="ECO:0000256" key="5">
    <source>
        <dbReference type="ARBA" id="ARBA00023002"/>
    </source>
</evidence>
<dbReference type="InterPro" id="IPR001295">
    <property type="entry name" value="Dihydroorotate_DH_CS"/>
</dbReference>
<reference evidence="9" key="1">
    <citation type="submission" date="2020-02" db="EMBL/GenBank/DDBJ databases">
        <authorList>
            <person name="Meier V. D."/>
        </authorList>
    </citation>
    <scope>NUCLEOTIDE SEQUENCE</scope>
    <source>
        <strain evidence="9">AVDCRST_MAG88</strain>
    </source>
</reference>
<dbReference type="HAMAP" id="MF_00224">
    <property type="entry name" value="DHO_dh_type1"/>
    <property type="match status" value="1"/>
</dbReference>
<dbReference type="Gene3D" id="3.20.20.70">
    <property type="entry name" value="Aldolase class I"/>
    <property type="match status" value="1"/>
</dbReference>
<evidence type="ECO:0000256" key="1">
    <source>
        <dbReference type="ARBA" id="ARBA00004725"/>
    </source>
</evidence>
<dbReference type="PANTHER" id="PTHR48109">
    <property type="entry name" value="DIHYDROOROTATE DEHYDROGENASE (QUINONE), MITOCHONDRIAL-RELATED"/>
    <property type="match status" value="1"/>
</dbReference>
<dbReference type="EC" id="1.3.-.-" evidence="6"/>
<keyword evidence="6" id="KW-0963">Cytoplasm</keyword>
<keyword evidence="2 6" id="KW-0285">Flavoprotein</keyword>
<keyword evidence="5 6" id="KW-0560">Oxidoreductase</keyword>